<sequence>MRAAVNLHINITDDMRGGVGGGGGGMPGYAMTRTPSNSSVNSTSSNPPPLTPINQTIGTPTINRQFMFHRLNSVSSIATSEDDSDVNARLDNPLDSFLDWPSQDDDLLMNIYQAYIDNPTTAPFAGKIPPSGVVHQVAKTTLHEAKKKSRPFLHSMLAVRKRLLLLCERNSAPTQIYTRASSTSSLSSNSSFNFSNAPAITPGTIPPNRFFRQLSFGSNGSPESPVMTPLANRIKRPCTGFANGTSPGEAHAITTNDGVSLSAFMLGHPDDYDEEMAFADESPLGTSLLPPPPTFRIPEYENSNNNNSNNNAGPQSPIDIQPSPFDRKTRQGSTSSRGSPKLGSQSQNVPPQQPNAYSSQTQQNIANWLLNTPNHHGQATTSGLGMPLTPAPSPLNIKNAHRASVGTSAQANPDDFDFGLDSPFKEMTVTPTRPHQQSPGSQPSTPVEDPYPNYTAQRKRESLRMKRGMKAPI</sequence>
<evidence type="ECO:0000313" key="2">
    <source>
        <dbReference type="EMBL" id="ANB14460.1"/>
    </source>
</evidence>
<feature type="region of interest" description="Disordered" evidence="1">
    <location>
        <begin position="18"/>
        <end position="53"/>
    </location>
</feature>
<dbReference type="AlphaFoldDB" id="A0A161HFS5"/>
<feature type="compositionally biased region" description="Low complexity" evidence="1">
    <location>
        <begin position="302"/>
        <end position="311"/>
    </location>
</feature>
<feature type="compositionally biased region" description="Polar residues" evidence="1">
    <location>
        <begin position="429"/>
        <end position="445"/>
    </location>
</feature>
<dbReference type="EMBL" id="CP014503">
    <property type="protein sequence ID" value="ANB14460.1"/>
    <property type="molecule type" value="Genomic_DNA"/>
</dbReference>
<feature type="compositionally biased region" description="Gly residues" evidence="1">
    <location>
        <begin position="18"/>
        <end position="27"/>
    </location>
</feature>
<feature type="compositionally biased region" description="Low complexity" evidence="1">
    <location>
        <begin position="34"/>
        <end position="45"/>
    </location>
</feature>
<protein>
    <submittedName>
        <fullName evidence="2">Uncharacterized protein</fullName>
    </submittedName>
</protein>
<organism evidence="2 3">
    <name type="scientific">Sugiyamaella lignohabitans</name>
    <dbReference type="NCBI Taxonomy" id="796027"/>
    <lineage>
        <taxon>Eukaryota</taxon>
        <taxon>Fungi</taxon>
        <taxon>Dikarya</taxon>
        <taxon>Ascomycota</taxon>
        <taxon>Saccharomycotina</taxon>
        <taxon>Dipodascomycetes</taxon>
        <taxon>Dipodascales</taxon>
        <taxon>Trichomonascaceae</taxon>
        <taxon>Sugiyamaella</taxon>
    </lineage>
</organism>
<dbReference type="RefSeq" id="XP_018736937.1">
    <property type="nucleotide sequence ID" value="XM_018878978.1"/>
</dbReference>
<dbReference type="Proteomes" id="UP000189580">
    <property type="component" value="Chromosome b"/>
</dbReference>
<name>A0A161HFS5_9ASCO</name>
<reference evidence="2 3" key="1">
    <citation type="submission" date="2016-02" db="EMBL/GenBank/DDBJ databases">
        <title>Complete genome sequence and transcriptome regulation of the pentose utilising yeast Sugiyamaella lignohabitans.</title>
        <authorList>
            <person name="Bellasio M."/>
            <person name="Peymann A."/>
            <person name="Valli M."/>
            <person name="Sipitzky M."/>
            <person name="Graf A."/>
            <person name="Sauer M."/>
            <person name="Marx H."/>
            <person name="Mattanovich D."/>
        </authorList>
    </citation>
    <scope>NUCLEOTIDE SEQUENCE [LARGE SCALE GENOMIC DNA]</scope>
    <source>
        <strain evidence="2 3">CBS 10342</strain>
    </source>
</reference>
<dbReference type="KEGG" id="slb:AWJ20_2050"/>
<keyword evidence="3" id="KW-1185">Reference proteome</keyword>
<dbReference type="OrthoDB" id="4084536at2759"/>
<feature type="compositionally biased region" description="Polar residues" evidence="1">
    <location>
        <begin position="372"/>
        <end position="383"/>
    </location>
</feature>
<proteinExistence type="predicted"/>
<gene>
    <name evidence="2" type="ORF">AWJ20_2050</name>
</gene>
<evidence type="ECO:0000313" key="3">
    <source>
        <dbReference type="Proteomes" id="UP000189580"/>
    </source>
</evidence>
<accession>A0A161HFS5</accession>
<feature type="region of interest" description="Disordered" evidence="1">
    <location>
        <begin position="282"/>
        <end position="360"/>
    </location>
</feature>
<feature type="region of interest" description="Disordered" evidence="1">
    <location>
        <begin position="372"/>
        <end position="473"/>
    </location>
</feature>
<dbReference type="GeneID" id="30033919"/>
<evidence type="ECO:0000256" key="1">
    <source>
        <dbReference type="SAM" id="MobiDB-lite"/>
    </source>
</evidence>